<feature type="region of interest" description="Disordered" evidence="4">
    <location>
        <begin position="875"/>
        <end position="907"/>
    </location>
</feature>
<dbReference type="PANTHER" id="PTHR45641">
    <property type="entry name" value="TETRATRICOPEPTIDE REPEAT PROTEIN (AFU_ORTHOLOGUE AFUA_6G03870)"/>
    <property type="match status" value="1"/>
</dbReference>
<dbReference type="SMART" id="SM00028">
    <property type="entry name" value="TPR"/>
    <property type="match status" value="7"/>
</dbReference>
<feature type="repeat" description="TPR" evidence="3">
    <location>
        <begin position="1078"/>
        <end position="1111"/>
    </location>
</feature>
<evidence type="ECO:0000256" key="3">
    <source>
        <dbReference type="PROSITE-ProRule" id="PRU00339"/>
    </source>
</evidence>
<feature type="compositionally biased region" description="Low complexity" evidence="4">
    <location>
        <begin position="44"/>
        <end position="53"/>
    </location>
</feature>
<feature type="region of interest" description="Disordered" evidence="4">
    <location>
        <begin position="612"/>
        <end position="639"/>
    </location>
</feature>
<dbReference type="InParanoid" id="A0A1Z5JQM9"/>
<keyword evidence="1" id="KW-0677">Repeat</keyword>
<feature type="compositionally biased region" description="Low complexity" evidence="4">
    <location>
        <begin position="329"/>
        <end position="339"/>
    </location>
</feature>
<feature type="repeat" description="TPR" evidence="3">
    <location>
        <begin position="503"/>
        <end position="536"/>
    </location>
</feature>
<dbReference type="Gene3D" id="1.25.40.10">
    <property type="entry name" value="Tetratricopeptide repeat domain"/>
    <property type="match status" value="4"/>
</dbReference>
<feature type="compositionally biased region" description="Low complexity" evidence="4">
    <location>
        <begin position="67"/>
        <end position="78"/>
    </location>
</feature>
<feature type="region of interest" description="Disordered" evidence="4">
    <location>
        <begin position="244"/>
        <end position="362"/>
    </location>
</feature>
<dbReference type="PROSITE" id="PS50005">
    <property type="entry name" value="TPR"/>
    <property type="match status" value="3"/>
</dbReference>
<dbReference type="InterPro" id="IPR011990">
    <property type="entry name" value="TPR-like_helical_dom_sf"/>
</dbReference>
<feature type="compositionally biased region" description="Polar residues" evidence="4">
    <location>
        <begin position="105"/>
        <end position="131"/>
    </location>
</feature>
<dbReference type="OrthoDB" id="46464at2759"/>
<feature type="compositionally biased region" description="Polar residues" evidence="4">
    <location>
        <begin position="662"/>
        <end position="679"/>
    </location>
</feature>
<sequence>MVERMQQKSSRRESSVAAALTPTSIREDTEGRSCLVLRLPKKPSVSFSSSSQSTRRRKNTSGRRSVSSSDQSDDSQSLLSDQAPLLAWQQTKRNHYPQYLHDHSPTSTMDLPNVSSDSPQLQQQPIQNSVESLLMPPVPTNRSPKNPHRRLRPGIYDGEVEPDGVRGQEAVVSKNAKTHFQAPGAPPIRTSFEPPTRSSHVYGYPSIVRQRNDSSDEISTPSRSSIDWATAKYGRARKSIQVSPKARYAVQSTDSKAPRVPTTHRKPVRFSDVESTASDDDILRMMPDLIPTPPQTNTPARHWHAPLNASSLPSKPAVVSPESPGLSRAAQQAAAAAAAVGHARDSAQRKGSTNFSEKEDSRDDLDTINALAMEHVQSGDYDQALVAFTQVLQIQQRAHGDVHPTVASAYHNLGTVHTKRAALLKEDSRSQKHCRSQALECFQAAARVARDSLGKNHPNVAVSLVRIGFLLLQSRQYTNATVTFQEALRIRLVCYGPKHGLVANLYNNLGVCHMHLQDFEAGKQQLEQALEIQRHMVLENTKNAWIHRLELAETLFNIGGLCLEWIRREGPHVGRAKDAVSVFQEAWNIRSEVLGPNDPTVVQIQSLIDMARSVSTPSPSSAIKGPNGRERRSITDDHSKMALSTNLINKRYSDSYTDGLRRTSNQGERSGNAIQNGSHNNDDDQPPENHRRQQLGNYRSRVDNNGSKYRAITERSSREINTNARIRIEPFFVPETSPIKDRLHDESNDAMGGPFSEREHVYTDKSYETAEQQRFGYDDEESFMLRDSDGYNRHGKIHYPNQAGMTLEHLEIGAYRPAIVATRPYRHGKDVDRITSRNSLDNGIDVASTGNSGRNDVMKRARDLLAAHQLSESFQDKRIDDGKTTNNSSSQHTIRRHTDVDQVSRDHRRQETLDDEIMDDGVAPLGGYWPSPFDERGEISLDNILANPTSNLAAIHAEAAMLLKNNLALDAWNLFEVVVQCQRDKHGPLHPDVASALHNVGISQLRAGSHADALATFEEAARIRKGSLGDEHPLVAVSMVKVGICLLLMHRFDQALWIFREALYIRKRALGTLHPSTARIHNNIGCVHVEFNEYQEARRAFEAALDVQRNALCHEPDSGSLILGMATTLCNLGYLYRYRDMHAKACLVLQEAVDLQERVLEKSNATLLSTLDNLADSYTNSGNTQDALRIYSVLFDQLHSSELSSASQSARSKTVLLYKMSRVYHQQNDLKSQLDILKMAQQNLSAVDETNNADSLERRIQNDIQACRNLLAKNGKFRDDSVLE</sequence>
<feature type="region of interest" description="Disordered" evidence="4">
    <location>
        <begin position="1"/>
        <end position="78"/>
    </location>
</feature>
<feature type="region of interest" description="Disordered" evidence="4">
    <location>
        <begin position="177"/>
        <end position="198"/>
    </location>
</feature>
<evidence type="ECO:0000313" key="5">
    <source>
        <dbReference type="EMBL" id="GAX16327.1"/>
    </source>
</evidence>
<accession>A0A1Z5JQM9</accession>
<evidence type="ECO:0008006" key="7">
    <source>
        <dbReference type="Google" id="ProtNLM"/>
    </source>
</evidence>
<evidence type="ECO:0000256" key="2">
    <source>
        <dbReference type="ARBA" id="ARBA00022803"/>
    </source>
</evidence>
<feature type="region of interest" description="Disordered" evidence="4">
    <location>
        <begin position="97"/>
        <end position="162"/>
    </location>
</feature>
<name>A0A1Z5JQM9_FISSO</name>
<feature type="region of interest" description="Disordered" evidence="4">
    <location>
        <begin position="654"/>
        <end position="709"/>
    </location>
</feature>
<evidence type="ECO:0000256" key="1">
    <source>
        <dbReference type="ARBA" id="ARBA00022737"/>
    </source>
</evidence>
<feature type="compositionally biased region" description="Basic and acidic residues" evidence="4">
    <location>
        <begin position="1"/>
        <end position="14"/>
    </location>
</feature>
<feature type="repeat" description="TPR" evidence="3">
    <location>
        <begin position="365"/>
        <end position="398"/>
    </location>
</feature>
<organism evidence="5 6">
    <name type="scientific">Fistulifera solaris</name>
    <name type="common">Oleaginous diatom</name>
    <dbReference type="NCBI Taxonomy" id="1519565"/>
    <lineage>
        <taxon>Eukaryota</taxon>
        <taxon>Sar</taxon>
        <taxon>Stramenopiles</taxon>
        <taxon>Ochrophyta</taxon>
        <taxon>Bacillariophyta</taxon>
        <taxon>Bacillariophyceae</taxon>
        <taxon>Bacillariophycidae</taxon>
        <taxon>Naviculales</taxon>
        <taxon>Naviculaceae</taxon>
        <taxon>Fistulifera</taxon>
    </lineage>
</organism>
<dbReference type="EMBL" id="BDSP01000103">
    <property type="protein sequence ID" value="GAX16327.1"/>
    <property type="molecule type" value="Genomic_DNA"/>
</dbReference>
<dbReference type="PANTHER" id="PTHR45641:SF19">
    <property type="entry name" value="NEPHROCYSTIN-3"/>
    <property type="match status" value="1"/>
</dbReference>
<dbReference type="Pfam" id="PF13424">
    <property type="entry name" value="TPR_12"/>
    <property type="match status" value="4"/>
</dbReference>
<dbReference type="Pfam" id="PF13374">
    <property type="entry name" value="TPR_10"/>
    <property type="match status" value="1"/>
</dbReference>
<proteinExistence type="predicted"/>
<dbReference type="SUPFAM" id="SSF48452">
    <property type="entry name" value="TPR-like"/>
    <property type="match status" value="3"/>
</dbReference>
<evidence type="ECO:0000256" key="4">
    <source>
        <dbReference type="SAM" id="MobiDB-lite"/>
    </source>
</evidence>
<reference evidence="5 6" key="1">
    <citation type="journal article" date="2015" name="Plant Cell">
        <title>Oil accumulation by the oleaginous diatom Fistulifera solaris as revealed by the genome and transcriptome.</title>
        <authorList>
            <person name="Tanaka T."/>
            <person name="Maeda Y."/>
            <person name="Veluchamy A."/>
            <person name="Tanaka M."/>
            <person name="Abida H."/>
            <person name="Marechal E."/>
            <person name="Bowler C."/>
            <person name="Muto M."/>
            <person name="Sunaga Y."/>
            <person name="Tanaka M."/>
            <person name="Yoshino T."/>
            <person name="Taniguchi T."/>
            <person name="Fukuda Y."/>
            <person name="Nemoto M."/>
            <person name="Matsumoto M."/>
            <person name="Wong P.S."/>
            <person name="Aburatani S."/>
            <person name="Fujibuchi W."/>
        </authorList>
    </citation>
    <scope>NUCLEOTIDE SEQUENCE [LARGE SCALE GENOMIC DNA]</scope>
    <source>
        <strain evidence="5 6">JPCC DA0580</strain>
    </source>
</reference>
<feature type="compositionally biased region" description="Basic and acidic residues" evidence="4">
    <location>
        <begin position="627"/>
        <end position="639"/>
    </location>
</feature>
<feature type="compositionally biased region" description="Basic and acidic residues" evidence="4">
    <location>
        <begin position="896"/>
        <end position="907"/>
    </location>
</feature>
<keyword evidence="6" id="KW-1185">Reference proteome</keyword>
<gene>
    <name evidence="5" type="ORF">FisN_35Hh030</name>
</gene>
<protein>
    <recommendedName>
        <fullName evidence="7">Kinesin light chain</fullName>
    </recommendedName>
</protein>
<dbReference type="InterPro" id="IPR019734">
    <property type="entry name" value="TPR_rpt"/>
</dbReference>
<dbReference type="Proteomes" id="UP000198406">
    <property type="component" value="Unassembled WGS sequence"/>
</dbReference>
<comment type="caution">
    <text evidence="5">The sequence shown here is derived from an EMBL/GenBank/DDBJ whole genome shotgun (WGS) entry which is preliminary data.</text>
</comment>
<keyword evidence="2 3" id="KW-0802">TPR repeat</keyword>
<evidence type="ECO:0000313" key="6">
    <source>
        <dbReference type="Proteomes" id="UP000198406"/>
    </source>
</evidence>